<dbReference type="InterPro" id="IPR052924">
    <property type="entry name" value="OsmC/Ohr_hydroprdx_reductase"/>
</dbReference>
<dbReference type="InterPro" id="IPR003718">
    <property type="entry name" value="OsmC/Ohr_fam"/>
</dbReference>
<dbReference type="Gene3D" id="3.30.300.20">
    <property type="match status" value="1"/>
</dbReference>
<dbReference type="EMBL" id="LR778114">
    <property type="protein sequence ID" value="CAB1127668.1"/>
    <property type="molecule type" value="Genomic_DNA"/>
</dbReference>
<organism evidence="1 2">
    <name type="scientific">Candidatus Hydrogenisulfobacillus filiaventi</name>
    <dbReference type="NCBI Taxonomy" id="2707344"/>
    <lineage>
        <taxon>Bacteria</taxon>
        <taxon>Bacillati</taxon>
        <taxon>Bacillota</taxon>
        <taxon>Clostridia</taxon>
        <taxon>Eubacteriales</taxon>
        <taxon>Clostridiales Family XVII. Incertae Sedis</taxon>
        <taxon>Candidatus Hydrogenisulfobacillus</taxon>
    </lineage>
</organism>
<evidence type="ECO:0000313" key="1">
    <source>
        <dbReference type="EMBL" id="CAB1127668.1"/>
    </source>
</evidence>
<dbReference type="Proteomes" id="UP000503399">
    <property type="component" value="Chromosome"/>
</dbReference>
<dbReference type="PANTHER" id="PTHR35368">
    <property type="entry name" value="HYDROPEROXIDE REDUCTASE"/>
    <property type="match status" value="1"/>
</dbReference>
<dbReference type="AlphaFoldDB" id="A0A6F8ZCR9"/>
<sequence>MQRYTVTVERRDARHAEAAVRAFRLTLGARRADLEAGFNPVETLLAALGDCLLTSLDLVAGLSRIPLDAVRIEVSGERQDRPPTLTAVRYRLFARTPVPAERFGRLVALAERNSTVFQTLSRAVPVTGEWACRDPGTG</sequence>
<dbReference type="PANTHER" id="PTHR35368:SF1">
    <property type="entry name" value="HYDROPEROXIDE REDUCTASE"/>
    <property type="match status" value="1"/>
</dbReference>
<dbReference type="KEGG" id="hfv:R50_0162"/>
<evidence type="ECO:0000313" key="2">
    <source>
        <dbReference type="Proteomes" id="UP000503399"/>
    </source>
</evidence>
<accession>A0A6F8ZCR9</accession>
<name>A0A6F8ZCR9_9FIRM</name>
<protein>
    <submittedName>
        <fullName evidence="1">OsmC-like protein</fullName>
    </submittedName>
</protein>
<dbReference type="Pfam" id="PF02566">
    <property type="entry name" value="OsmC"/>
    <property type="match status" value="1"/>
</dbReference>
<proteinExistence type="predicted"/>
<reference evidence="1 2" key="1">
    <citation type="submission" date="2020-02" db="EMBL/GenBank/DDBJ databases">
        <authorList>
            <person name="Hogendoorn C."/>
        </authorList>
    </citation>
    <scope>NUCLEOTIDE SEQUENCE [LARGE SCALE GENOMIC DNA]</scope>
    <source>
        <strain evidence="1">R501</strain>
    </source>
</reference>
<dbReference type="InterPro" id="IPR015946">
    <property type="entry name" value="KH_dom-like_a/b"/>
</dbReference>
<keyword evidence="2" id="KW-1185">Reference proteome</keyword>
<dbReference type="InterPro" id="IPR036102">
    <property type="entry name" value="OsmC/Ohrsf"/>
</dbReference>
<dbReference type="SUPFAM" id="SSF82784">
    <property type="entry name" value="OsmC-like"/>
    <property type="match status" value="1"/>
</dbReference>
<gene>
    <name evidence="1" type="ORF">R50_0162</name>
</gene>